<dbReference type="AlphaFoldDB" id="A0AA41MEQ3"/>
<evidence type="ECO:0000256" key="3">
    <source>
        <dbReference type="SAM" id="MobiDB-lite"/>
    </source>
</evidence>
<keyword evidence="2" id="KW-0863">Zinc-finger</keyword>
<evidence type="ECO:0000256" key="1">
    <source>
        <dbReference type="ARBA" id="ARBA00008306"/>
    </source>
</evidence>
<feature type="compositionally biased region" description="Polar residues" evidence="3">
    <location>
        <begin position="715"/>
        <end position="724"/>
    </location>
</feature>
<dbReference type="GO" id="GO:0070131">
    <property type="term" value="P:positive regulation of mitochondrial translation"/>
    <property type="evidence" value="ECO:0007669"/>
    <property type="project" value="TreeGrafter"/>
</dbReference>
<feature type="domain" description="C2H2-type" evidence="5">
    <location>
        <begin position="747"/>
        <end position="771"/>
    </location>
</feature>
<proteinExistence type="inferred from homology"/>
<dbReference type="Gene3D" id="3.30.160.60">
    <property type="entry name" value="Classic Zinc Finger"/>
    <property type="match status" value="2"/>
</dbReference>
<keyword evidence="2" id="KW-0479">Metal-binding</keyword>
<gene>
    <name evidence="6" type="ORF">SUZIE_108775</name>
</gene>
<evidence type="ECO:0000256" key="2">
    <source>
        <dbReference type="PROSITE-ProRule" id="PRU00042"/>
    </source>
</evidence>
<dbReference type="Pfam" id="PF00096">
    <property type="entry name" value="zf-C2H2"/>
    <property type="match status" value="2"/>
</dbReference>
<feature type="domain" description="BTB" evidence="4">
    <location>
        <begin position="441"/>
        <end position="582"/>
    </location>
</feature>
<dbReference type="InterPro" id="IPR036236">
    <property type="entry name" value="Znf_C2H2_sf"/>
</dbReference>
<dbReference type="Gene3D" id="3.30.710.10">
    <property type="entry name" value="Potassium Channel Kv1.1, Chain A"/>
    <property type="match status" value="1"/>
</dbReference>
<dbReference type="SMART" id="SM00355">
    <property type="entry name" value="ZnF_C2H2"/>
    <property type="match status" value="4"/>
</dbReference>
<evidence type="ECO:0000259" key="4">
    <source>
        <dbReference type="PROSITE" id="PS50097"/>
    </source>
</evidence>
<dbReference type="Pfam" id="PF02582">
    <property type="entry name" value="DUF155"/>
    <property type="match status" value="1"/>
</dbReference>
<dbReference type="SUPFAM" id="SSF54695">
    <property type="entry name" value="POZ domain"/>
    <property type="match status" value="1"/>
</dbReference>
<comment type="similarity">
    <text evidence="1">Belongs to the RMD1/sif2 family.</text>
</comment>
<dbReference type="InterPro" id="IPR051624">
    <property type="entry name" value="RMD1/Sad1-interacting"/>
</dbReference>
<dbReference type="FunFam" id="3.30.160.60:FF:000398">
    <property type="entry name" value="Zinc finger and BTB domain-containing protein 2"/>
    <property type="match status" value="1"/>
</dbReference>
<dbReference type="PROSITE" id="PS00028">
    <property type="entry name" value="ZINC_FINGER_C2H2_1"/>
    <property type="match status" value="2"/>
</dbReference>
<dbReference type="EMBL" id="JAATJV010151494">
    <property type="protein sequence ID" value="MBZ3870604.1"/>
    <property type="molecule type" value="Genomic_DNA"/>
</dbReference>
<evidence type="ECO:0000313" key="6">
    <source>
        <dbReference type="EMBL" id="MBZ3870604.1"/>
    </source>
</evidence>
<dbReference type="GO" id="GO:0008270">
    <property type="term" value="F:zinc ion binding"/>
    <property type="evidence" value="ECO:0007669"/>
    <property type="project" value="UniProtKB-KW"/>
</dbReference>
<dbReference type="PANTHER" id="PTHR16255:SF1">
    <property type="entry name" value="REQUIRED FOR MEIOTIC NUCLEAR DIVISION PROTEIN 1 HOMOLOG"/>
    <property type="match status" value="1"/>
</dbReference>
<feature type="domain" description="C2H2-type" evidence="5">
    <location>
        <begin position="856"/>
        <end position="883"/>
    </location>
</feature>
<dbReference type="GO" id="GO:0005739">
    <property type="term" value="C:mitochondrion"/>
    <property type="evidence" value="ECO:0007669"/>
    <property type="project" value="UniProtKB-ARBA"/>
</dbReference>
<organism evidence="6 7">
    <name type="scientific">Sciurus carolinensis</name>
    <name type="common">Eastern gray squirrel</name>
    <dbReference type="NCBI Taxonomy" id="30640"/>
    <lineage>
        <taxon>Eukaryota</taxon>
        <taxon>Metazoa</taxon>
        <taxon>Chordata</taxon>
        <taxon>Craniata</taxon>
        <taxon>Vertebrata</taxon>
        <taxon>Euteleostomi</taxon>
        <taxon>Mammalia</taxon>
        <taxon>Eutheria</taxon>
        <taxon>Euarchontoglires</taxon>
        <taxon>Glires</taxon>
        <taxon>Rodentia</taxon>
        <taxon>Sciuromorpha</taxon>
        <taxon>Sciuridae</taxon>
        <taxon>Sciurinae</taxon>
        <taxon>Sciurini</taxon>
        <taxon>Sciurus</taxon>
    </lineage>
</organism>
<dbReference type="InterPro" id="IPR013087">
    <property type="entry name" value="Znf_C2H2_type"/>
</dbReference>
<name>A0AA41MEQ3_SCICA</name>
<dbReference type="SUPFAM" id="SSF57667">
    <property type="entry name" value="beta-beta-alpha zinc fingers"/>
    <property type="match status" value="3"/>
</dbReference>
<reference evidence="6" key="1">
    <citation type="submission" date="2020-03" db="EMBL/GenBank/DDBJ databases">
        <title>Studies in the Genomics of Life Span.</title>
        <authorList>
            <person name="Glass D."/>
        </authorList>
    </citation>
    <scope>NUCLEOTIDE SEQUENCE</scope>
    <source>
        <strain evidence="6">SUZIE</strain>
        <tissue evidence="6">Muscle</tissue>
    </source>
</reference>
<keyword evidence="2" id="KW-0862">Zinc</keyword>
<feature type="domain" description="C2H2-type" evidence="5">
    <location>
        <begin position="941"/>
        <end position="959"/>
    </location>
</feature>
<keyword evidence="7" id="KW-1185">Reference proteome</keyword>
<feature type="compositionally biased region" description="Polar residues" evidence="3">
    <location>
        <begin position="654"/>
        <end position="693"/>
    </location>
</feature>
<accession>A0AA41MEQ3</accession>
<dbReference type="Proteomes" id="UP001166674">
    <property type="component" value="Unassembled WGS sequence"/>
</dbReference>
<comment type="caution">
    <text evidence="6">The sequence shown here is derived from an EMBL/GenBank/DDBJ whole genome shotgun (WGS) entry which is preliminary data.</text>
</comment>
<dbReference type="PROSITE" id="PS50097">
    <property type="entry name" value="BTB"/>
    <property type="match status" value="1"/>
</dbReference>
<feature type="region of interest" description="Disordered" evidence="3">
    <location>
        <begin position="642"/>
        <end position="724"/>
    </location>
</feature>
<dbReference type="SMART" id="SM00225">
    <property type="entry name" value="BTB"/>
    <property type="match status" value="1"/>
</dbReference>
<dbReference type="PANTHER" id="PTHR16255">
    <property type="entry name" value="REQUIRED FOR MEIOTIC NUCLEAR DIVISION PROTEIN 1 HOMOLOG"/>
    <property type="match status" value="1"/>
</dbReference>
<evidence type="ECO:0000259" key="5">
    <source>
        <dbReference type="PROSITE" id="PS50157"/>
    </source>
</evidence>
<dbReference type="Pfam" id="PF00651">
    <property type="entry name" value="BTB"/>
    <property type="match status" value="1"/>
</dbReference>
<evidence type="ECO:0000313" key="7">
    <source>
        <dbReference type="Proteomes" id="UP001166674"/>
    </source>
</evidence>
<dbReference type="InterPro" id="IPR003734">
    <property type="entry name" value="DUF155"/>
</dbReference>
<dbReference type="InterPro" id="IPR000210">
    <property type="entry name" value="BTB/POZ_dom"/>
</dbReference>
<dbReference type="InterPro" id="IPR011333">
    <property type="entry name" value="SKP1/BTB/POZ_sf"/>
</dbReference>
<protein>
    <submittedName>
        <fullName evidence="6">Zinc finger and BTB domain-containing protein 2</fullName>
    </submittedName>
</protein>
<dbReference type="PROSITE" id="PS50157">
    <property type="entry name" value="ZINC_FINGER_C2H2_2"/>
    <property type="match status" value="3"/>
</dbReference>
<dbReference type="FunFam" id="3.30.160.60:FF:002420">
    <property type="entry name" value="Zinc finger and BTB domain-containing protein 2"/>
    <property type="match status" value="1"/>
</dbReference>
<sequence>MPARLLRALARYHSILSKVHQSRRPVHLTLKPLKEFEDTTCSNTLKIHQNLDSFFPAAAAGGLNKPQFLEMNWKIPDTAKLSPLNTVHGQDERAYLPSLKSFPAHRKVTHKPNLLGSKWFIKILKRHCSSVSTETVVPKQDFPQIKRPLKASRTRQPSRTNLPDLSVSENLMHCTAFATADEYHLGNLSQDLTARGYIEVTSLPRDAANILVMGVENSAKEGDPGTIFFFREGAAVFWNVKDKTMKHVMQVLEKHEIQPYEIALVHWENEELNYIKIEGQSKLHRGEINLNSELDLDDAILEKFAFSNALCLSVKLAIWEVTLDKFIESIQSIPEALKAGKKVKLSHKEVMQKMGELFALRHRINLSSDFLITPDFYWDRENLEELYDKTCQFLSITRRVKVMNEKLQHCMELTDLMRNHLNEKRALRLEWMIVILITIETVAIGDVYFKAHKSVLASFSNYFKMLFVHQTRARACSLSPRPHPVFLAYSPFPESSSHSPLPWHLPCQPDKISKVAFSSLMGQIPTLFVPPLGAGHFPSTVVRVVISPPHFECVRLKPTDIQPDIFSYLLHLMYTGKMAPQLIDPVRLEQGIKFLHAYPLIQEASLASQGTFSHPDQVFPLASSLYGIQIADHQLRQATKIAAAPEKLGREPRPQTSRMSQEQAPEASQLSQLTSNLAQVNRTNMTPSDPLQTSLSPELVSTPVPPPPPGEETNLEASSSDEQPASLTIAHVKPSIMKRNGSFPKYYACHLCGRRFTLRSSLREHLQIHTGVPFTSSQQGESRVPLSLCSNAADLGKDAMEVPEAGMISDSELQHISDSPIIDGQQQSETPPPSDIADIDNLEQADQEREVKRRKYECTICGRKFIQKSHWREHMYIHTGKPFKCSTCDKSFCRANQAARHVCLNQSIDTYTMVDKQTLELCTFEEGSQMDNMLVQTNKPYKCNLCDKTFSTPNEVVKHSCQNQNSDVFALDEGRSILLGSGDSEVAEPDHPVLASIKKEQETVLLD</sequence>